<sequence>MIGNRAPSTLELIVLGVLHKKGPCIAHAVLVEFSGSSTHAYRSGAGAIYPLLKRLTDAGLVQMEGRLFSLTETGLTVLRNWVTPPFAEADFSTSVDLLRARMYFLRLLSPVEIADFLTAAEEGLRRLRQEAEATFENYVRSGDRYSQLAMRGALLETDARLQWIDEVRQSLTVDNQNLGSAGH</sequence>
<keyword evidence="2" id="KW-1185">Reference proteome</keyword>
<dbReference type="AlphaFoldDB" id="A0A068NXZ7"/>
<proteinExistence type="predicted"/>
<reference evidence="1 2" key="1">
    <citation type="journal article" date="2014" name="PLoS ONE">
        <title>The first complete genome sequence of the class fimbriimonadia in the phylum armatimonadetes.</title>
        <authorList>
            <person name="Hu Z.Y."/>
            <person name="Wang Y.Z."/>
            <person name="Im W.T."/>
            <person name="Wang S.Y."/>
            <person name="Zhao G.P."/>
            <person name="Zheng H.J."/>
            <person name="Quan Z.X."/>
        </authorList>
    </citation>
    <scope>NUCLEOTIDE SEQUENCE [LARGE SCALE GENOMIC DNA]</scope>
    <source>
        <strain evidence="1">Gsoil 348</strain>
    </source>
</reference>
<name>A0A068NXZ7_FIMGI</name>
<dbReference type="EMBL" id="CP007139">
    <property type="protein sequence ID" value="AIE87700.1"/>
    <property type="molecule type" value="Genomic_DNA"/>
</dbReference>
<dbReference type="Proteomes" id="UP000027982">
    <property type="component" value="Chromosome"/>
</dbReference>
<dbReference type="SUPFAM" id="SSF46785">
    <property type="entry name" value="Winged helix' DNA-binding domain"/>
    <property type="match status" value="1"/>
</dbReference>
<organism evidence="1 2">
    <name type="scientific">Fimbriimonas ginsengisoli Gsoil 348</name>
    <dbReference type="NCBI Taxonomy" id="661478"/>
    <lineage>
        <taxon>Bacteria</taxon>
        <taxon>Bacillati</taxon>
        <taxon>Armatimonadota</taxon>
        <taxon>Fimbriimonadia</taxon>
        <taxon>Fimbriimonadales</taxon>
        <taxon>Fimbriimonadaceae</taxon>
        <taxon>Fimbriimonas</taxon>
    </lineage>
</organism>
<dbReference type="RefSeq" id="WP_025228415.1">
    <property type="nucleotide sequence ID" value="NZ_CP007139.1"/>
</dbReference>
<evidence type="ECO:0000313" key="1">
    <source>
        <dbReference type="EMBL" id="AIE87700.1"/>
    </source>
</evidence>
<gene>
    <name evidence="1" type="ORF">OP10G_4332</name>
</gene>
<evidence type="ECO:0000313" key="2">
    <source>
        <dbReference type="Proteomes" id="UP000027982"/>
    </source>
</evidence>
<dbReference type="InterPro" id="IPR036390">
    <property type="entry name" value="WH_DNA-bd_sf"/>
</dbReference>
<dbReference type="KEGG" id="fgi:OP10G_4332"/>
<protein>
    <submittedName>
        <fullName evidence="1">Transcriptional regulator padr family protein</fullName>
    </submittedName>
</protein>
<dbReference type="Gene3D" id="1.10.10.10">
    <property type="entry name" value="Winged helix-like DNA-binding domain superfamily/Winged helix DNA-binding domain"/>
    <property type="match status" value="1"/>
</dbReference>
<accession>A0A068NXZ7</accession>
<dbReference type="HOGENOM" id="CLU_089258_1_0_0"/>
<dbReference type="InterPro" id="IPR036388">
    <property type="entry name" value="WH-like_DNA-bd_sf"/>
</dbReference>
<dbReference type="eggNOG" id="COG1695">
    <property type="taxonomic scope" value="Bacteria"/>
</dbReference>
<dbReference type="OrthoDB" id="9798628at2"/>
<dbReference type="STRING" id="661478.OP10G_4332"/>